<reference evidence="2" key="1">
    <citation type="journal article" date="2019" name="Int. J. Syst. Evol. Microbiol.">
        <title>The Global Catalogue of Microorganisms (GCM) 10K type strain sequencing project: providing services to taxonomists for standard genome sequencing and annotation.</title>
        <authorList>
            <consortium name="The Broad Institute Genomics Platform"/>
            <consortium name="The Broad Institute Genome Sequencing Center for Infectious Disease"/>
            <person name="Wu L."/>
            <person name="Ma J."/>
        </authorList>
    </citation>
    <scope>NUCLEOTIDE SEQUENCE [LARGE SCALE GENOMIC DNA]</scope>
    <source>
        <strain evidence="2">CCUG 56401</strain>
    </source>
</reference>
<protein>
    <recommendedName>
        <fullName evidence="3">Luciferase-like monooxygenase</fullName>
    </recommendedName>
</protein>
<gene>
    <name evidence="1" type="ORF">ACFQ16_11945</name>
</gene>
<comment type="caution">
    <text evidence="1">The sequence shown here is derived from an EMBL/GenBank/DDBJ whole genome shotgun (WGS) entry which is preliminary data.</text>
</comment>
<sequence length="45" mass="5044">MRRHVVGYCFPWDVDEGFAVRAVELGVDEVAIATAHRSTRAATPW</sequence>
<evidence type="ECO:0008006" key="3">
    <source>
        <dbReference type="Google" id="ProtNLM"/>
    </source>
</evidence>
<evidence type="ECO:0000313" key="1">
    <source>
        <dbReference type="EMBL" id="MFD0920454.1"/>
    </source>
</evidence>
<accession>A0ABW3FPI2</accession>
<dbReference type="EMBL" id="JBHTIW010000007">
    <property type="protein sequence ID" value="MFD0920454.1"/>
    <property type="molecule type" value="Genomic_DNA"/>
</dbReference>
<dbReference type="Proteomes" id="UP001597018">
    <property type="component" value="Unassembled WGS sequence"/>
</dbReference>
<evidence type="ECO:0000313" key="2">
    <source>
        <dbReference type="Proteomes" id="UP001597018"/>
    </source>
</evidence>
<dbReference type="RefSeq" id="WP_263254467.1">
    <property type="nucleotide sequence ID" value="NZ_BAABLT010000005.1"/>
</dbReference>
<keyword evidence="2" id="KW-1185">Reference proteome</keyword>
<name>A0ABW3FPI2_9PSEU</name>
<organism evidence="1 2">
    <name type="scientific">Saccharopolyspora rosea</name>
    <dbReference type="NCBI Taxonomy" id="524884"/>
    <lineage>
        <taxon>Bacteria</taxon>
        <taxon>Bacillati</taxon>
        <taxon>Actinomycetota</taxon>
        <taxon>Actinomycetes</taxon>
        <taxon>Pseudonocardiales</taxon>
        <taxon>Pseudonocardiaceae</taxon>
        <taxon>Saccharopolyspora</taxon>
    </lineage>
</organism>
<proteinExistence type="predicted"/>